<dbReference type="Proteomes" id="UP000229307">
    <property type="component" value="Unassembled WGS sequence"/>
</dbReference>
<feature type="transmembrane region" description="Helical" evidence="1">
    <location>
        <begin position="31"/>
        <end position="51"/>
    </location>
</feature>
<name>A0A2M7S9S8_9BACT</name>
<feature type="transmembrane region" description="Helical" evidence="1">
    <location>
        <begin position="187"/>
        <end position="205"/>
    </location>
</feature>
<sequence>MHETIELIRNYWAGIRNTAARISKESRLRTYAFSVLGLAFVAGVYFMFHWLLTRLYSFEIIGPILIEKLLFIIFLTFLMMLVFSNVITAISTYYLSNDLHFLFSSPLRVESIFASKFFETVLQSSWAVLFFGIPVFLAYGIILKSSWFFYPLIPVFLLPFLVIPAGAGVMLTMLLIRVYPVKRIKEITLFISIALAAVLVIYFRFLQPERLANPEGFSALADYLTFLKGPSSTYLPSYWVSTLFLNTIRGKPTDMLFYFLMLLSSAGASYVFCKWVAEKIYYESWTKSLNKVSGRPVRFLMLEKLLGTRSMFNVLLLRDLRLFWRDVSQWSQIFLFLAIGVIYMFNLKSFRLQTSSTVLISFINLGFAGFVIAATGVRFSFPAISLEGKGFWLLKAAPYPMKTLLAEKFWTSYIPLLALGEVLVITSGILLKVNREIFFTGMFAVFLITLGLTGLAVGMGASYPKFKAKNPAEVGGSYGGIMYMVFALGYVGLMIFLLDRQAVQFLLFIAGFKQTYNLEAWISVAGTLLLTFYVTFNPLKNGLKFLEQYEWK</sequence>
<evidence type="ECO:0000256" key="1">
    <source>
        <dbReference type="SAM" id="Phobius"/>
    </source>
</evidence>
<feature type="transmembrane region" description="Helical" evidence="1">
    <location>
        <begin position="148"/>
        <end position="175"/>
    </location>
</feature>
<accession>A0A2M7S9S8</accession>
<organism evidence="2 3">
    <name type="scientific">Candidatus Desantisbacteria bacterium CG_4_10_14_0_8_um_filter_48_22</name>
    <dbReference type="NCBI Taxonomy" id="1974543"/>
    <lineage>
        <taxon>Bacteria</taxon>
        <taxon>Candidatus Desantisiibacteriota</taxon>
    </lineage>
</organism>
<proteinExistence type="predicted"/>
<feature type="transmembrane region" description="Helical" evidence="1">
    <location>
        <begin position="255"/>
        <end position="277"/>
    </location>
</feature>
<comment type="caution">
    <text evidence="2">The sequence shown here is derived from an EMBL/GenBank/DDBJ whole genome shotgun (WGS) entry which is preliminary data.</text>
</comment>
<dbReference type="InterPro" id="IPR031599">
    <property type="entry name" value="ABC_tran_2"/>
</dbReference>
<feature type="transmembrane region" description="Helical" evidence="1">
    <location>
        <begin position="329"/>
        <end position="346"/>
    </location>
</feature>
<dbReference type="AlphaFoldDB" id="A0A2M7S9S8"/>
<reference evidence="3" key="1">
    <citation type="submission" date="2017-09" db="EMBL/GenBank/DDBJ databases">
        <title>Depth-based differentiation of microbial function through sediment-hosted aquifers and enrichment of novel symbionts in the deep terrestrial subsurface.</title>
        <authorList>
            <person name="Probst A.J."/>
            <person name="Ladd B."/>
            <person name="Jarett J.K."/>
            <person name="Geller-Mcgrath D.E."/>
            <person name="Sieber C.M.K."/>
            <person name="Emerson J.B."/>
            <person name="Anantharaman K."/>
            <person name="Thomas B.C."/>
            <person name="Malmstrom R."/>
            <person name="Stieglmeier M."/>
            <person name="Klingl A."/>
            <person name="Woyke T."/>
            <person name="Ryan C.M."/>
            <person name="Banfield J.F."/>
        </authorList>
    </citation>
    <scope>NUCLEOTIDE SEQUENCE [LARGE SCALE GENOMIC DNA]</scope>
</reference>
<feature type="transmembrane region" description="Helical" evidence="1">
    <location>
        <begin position="117"/>
        <end position="142"/>
    </location>
</feature>
<feature type="transmembrane region" description="Helical" evidence="1">
    <location>
        <begin position="481"/>
        <end position="498"/>
    </location>
</feature>
<feature type="transmembrane region" description="Helical" evidence="1">
    <location>
        <begin position="71"/>
        <end position="96"/>
    </location>
</feature>
<feature type="transmembrane region" description="Helical" evidence="1">
    <location>
        <begin position="410"/>
        <end position="431"/>
    </location>
</feature>
<evidence type="ECO:0000313" key="2">
    <source>
        <dbReference type="EMBL" id="PIZ16287.1"/>
    </source>
</evidence>
<feature type="transmembrane region" description="Helical" evidence="1">
    <location>
        <begin position="438"/>
        <end position="461"/>
    </location>
</feature>
<protein>
    <submittedName>
        <fullName evidence="2">Uncharacterized protein</fullName>
    </submittedName>
</protein>
<keyword evidence="1" id="KW-0812">Transmembrane</keyword>
<keyword evidence="1" id="KW-0472">Membrane</keyword>
<keyword evidence="1" id="KW-1133">Transmembrane helix</keyword>
<dbReference type="EMBL" id="PFMR01000197">
    <property type="protein sequence ID" value="PIZ16287.1"/>
    <property type="molecule type" value="Genomic_DNA"/>
</dbReference>
<evidence type="ECO:0000313" key="3">
    <source>
        <dbReference type="Proteomes" id="UP000229307"/>
    </source>
</evidence>
<gene>
    <name evidence="2" type="ORF">COY52_07475</name>
</gene>
<feature type="transmembrane region" description="Helical" evidence="1">
    <location>
        <begin position="518"/>
        <end position="536"/>
    </location>
</feature>
<dbReference type="Pfam" id="PF16949">
    <property type="entry name" value="ABC_tran_2"/>
    <property type="match status" value="1"/>
</dbReference>
<feature type="transmembrane region" description="Helical" evidence="1">
    <location>
        <begin position="358"/>
        <end position="381"/>
    </location>
</feature>